<dbReference type="EMBL" id="HBUE01080751">
    <property type="protein sequence ID" value="CAG6477393.1"/>
    <property type="molecule type" value="Transcribed_RNA"/>
</dbReference>
<dbReference type="EMBL" id="HBUE01080746">
    <property type="protein sequence ID" value="CAG6477390.1"/>
    <property type="molecule type" value="Transcribed_RNA"/>
</dbReference>
<name>A0A8D8BN20_CULPI</name>
<organism evidence="1">
    <name type="scientific">Culex pipiens</name>
    <name type="common">House mosquito</name>
    <dbReference type="NCBI Taxonomy" id="7175"/>
    <lineage>
        <taxon>Eukaryota</taxon>
        <taxon>Metazoa</taxon>
        <taxon>Ecdysozoa</taxon>
        <taxon>Arthropoda</taxon>
        <taxon>Hexapoda</taxon>
        <taxon>Insecta</taxon>
        <taxon>Pterygota</taxon>
        <taxon>Neoptera</taxon>
        <taxon>Endopterygota</taxon>
        <taxon>Diptera</taxon>
        <taxon>Nematocera</taxon>
        <taxon>Culicoidea</taxon>
        <taxon>Culicidae</taxon>
        <taxon>Culicinae</taxon>
        <taxon>Culicini</taxon>
        <taxon>Culex</taxon>
        <taxon>Culex</taxon>
    </lineage>
</organism>
<dbReference type="EMBL" id="HBUE01080750">
    <property type="protein sequence ID" value="CAG6477392.1"/>
    <property type="molecule type" value="Transcribed_RNA"/>
</dbReference>
<proteinExistence type="predicted"/>
<dbReference type="AlphaFoldDB" id="A0A8D8BN20"/>
<reference evidence="1" key="1">
    <citation type="submission" date="2021-05" db="EMBL/GenBank/DDBJ databases">
        <authorList>
            <person name="Alioto T."/>
            <person name="Alioto T."/>
            <person name="Gomez Garrido J."/>
        </authorList>
    </citation>
    <scope>NUCLEOTIDE SEQUENCE</scope>
</reference>
<accession>A0A8D8BN20</accession>
<protein>
    <submittedName>
        <fullName evidence="1">(northern house mosquito) hypothetical protein</fullName>
    </submittedName>
</protein>
<sequence length="103" mass="11911">MKSIGIATWVELGCARLIYDGTEETRCKVGLSFLRRLHNFKQALKIVTKHIRYTSSGTRILMNPKKLHSNSYLPKKGWGYCSSITNYSLSKLTHNFYENRLIL</sequence>
<dbReference type="EMBL" id="HBUE01080755">
    <property type="protein sequence ID" value="CAG6477395.1"/>
    <property type="molecule type" value="Transcribed_RNA"/>
</dbReference>
<evidence type="ECO:0000313" key="1">
    <source>
        <dbReference type="EMBL" id="CAG6477393.1"/>
    </source>
</evidence>